<reference evidence="1" key="1">
    <citation type="submission" date="2015-07" db="EMBL/GenBank/DDBJ databases">
        <title>MeaNS - Measles Nucleotide Surveillance Program.</title>
        <authorList>
            <person name="Tran T."/>
            <person name="Druce J."/>
        </authorList>
    </citation>
    <scope>NUCLEOTIDE SEQUENCE</scope>
    <source>
        <strain evidence="1">UCB-OBI-ISO-001</strain>
        <tissue evidence="1">Gonad</tissue>
    </source>
</reference>
<protein>
    <submittedName>
        <fullName evidence="1">Uncharacterized protein</fullName>
    </submittedName>
</protein>
<evidence type="ECO:0000313" key="1">
    <source>
        <dbReference type="EMBL" id="KOF73166.1"/>
    </source>
</evidence>
<proteinExistence type="predicted"/>
<sequence>MLSKIVLYFHKGVSTKNNREITWQILSLYANGTHFLTPSFSLHFYIVVYVNINPCLHKSSTSISISLKNGNYIEIWQNWFYFVL</sequence>
<dbReference type="AlphaFoldDB" id="A0A0L8G827"/>
<organism evidence="1">
    <name type="scientific">Octopus bimaculoides</name>
    <name type="common">California two-spotted octopus</name>
    <dbReference type="NCBI Taxonomy" id="37653"/>
    <lineage>
        <taxon>Eukaryota</taxon>
        <taxon>Metazoa</taxon>
        <taxon>Spiralia</taxon>
        <taxon>Lophotrochozoa</taxon>
        <taxon>Mollusca</taxon>
        <taxon>Cephalopoda</taxon>
        <taxon>Coleoidea</taxon>
        <taxon>Octopodiformes</taxon>
        <taxon>Octopoda</taxon>
        <taxon>Incirrata</taxon>
        <taxon>Octopodidae</taxon>
        <taxon>Octopus</taxon>
    </lineage>
</organism>
<dbReference type="EMBL" id="KQ423274">
    <property type="protein sequence ID" value="KOF73166.1"/>
    <property type="molecule type" value="Genomic_DNA"/>
</dbReference>
<accession>A0A0L8G827</accession>
<gene>
    <name evidence="1" type="ORF">OCBIM_22038303mg</name>
</gene>
<name>A0A0L8G827_OCTBM</name>